<dbReference type="Pfam" id="PF07690">
    <property type="entry name" value="MFS_1"/>
    <property type="match status" value="1"/>
</dbReference>
<evidence type="ECO:0000259" key="7">
    <source>
        <dbReference type="PROSITE" id="PS50850"/>
    </source>
</evidence>
<feature type="region of interest" description="Disordered" evidence="5">
    <location>
        <begin position="1"/>
        <end position="67"/>
    </location>
</feature>
<protein>
    <recommendedName>
        <fullName evidence="7">Major facilitator superfamily (MFS) profile domain-containing protein</fullName>
    </recommendedName>
</protein>
<reference evidence="8 9" key="1">
    <citation type="journal article" date="2018" name="BMC Genomics">
        <title>Genomic evidence for intraspecific hybridization in a clonal and extremely halotolerant yeast.</title>
        <authorList>
            <person name="Gostincar C."/>
            <person name="Stajich J.E."/>
            <person name="Zupancic J."/>
            <person name="Zalar P."/>
            <person name="Gunde-Cimerman N."/>
        </authorList>
    </citation>
    <scope>NUCLEOTIDE SEQUENCE [LARGE SCALE GENOMIC DNA]</scope>
    <source>
        <strain evidence="8 9">EXF-6651</strain>
    </source>
</reference>
<dbReference type="Proteomes" id="UP000276864">
    <property type="component" value="Unassembled WGS sequence"/>
</dbReference>
<keyword evidence="3 6" id="KW-1133">Transmembrane helix</keyword>
<feature type="transmembrane region" description="Helical" evidence="6">
    <location>
        <begin position="215"/>
        <end position="240"/>
    </location>
</feature>
<dbReference type="AlphaFoldDB" id="A0A3M7BAG3"/>
<name>A0A3M7BAG3_HORWE</name>
<feature type="transmembrane region" description="Helical" evidence="6">
    <location>
        <begin position="181"/>
        <end position="203"/>
    </location>
</feature>
<evidence type="ECO:0000256" key="6">
    <source>
        <dbReference type="SAM" id="Phobius"/>
    </source>
</evidence>
<feature type="transmembrane region" description="Helical" evidence="6">
    <location>
        <begin position="415"/>
        <end position="438"/>
    </location>
</feature>
<keyword evidence="2 6" id="KW-0812">Transmembrane</keyword>
<evidence type="ECO:0000313" key="9">
    <source>
        <dbReference type="Proteomes" id="UP000276864"/>
    </source>
</evidence>
<dbReference type="PANTHER" id="PTHR23501">
    <property type="entry name" value="MAJOR FACILITATOR SUPERFAMILY"/>
    <property type="match status" value="1"/>
</dbReference>
<feature type="compositionally biased region" description="Basic and acidic residues" evidence="5">
    <location>
        <begin position="7"/>
        <end position="18"/>
    </location>
</feature>
<organism evidence="8 9">
    <name type="scientific">Hortaea werneckii</name>
    <name type="common">Black yeast</name>
    <name type="synonym">Cladosporium werneckii</name>
    <dbReference type="NCBI Taxonomy" id="91943"/>
    <lineage>
        <taxon>Eukaryota</taxon>
        <taxon>Fungi</taxon>
        <taxon>Dikarya</taxon>
        <taxon>Ascomycota</taxon>
        <taxon>Pezizomycotina</taxon>
        <taxon>Dothideomycetes</taxon>
        <taxon>Dothideomycetidae</taxon>
        <taxon>Mycosphaerellales</taxon>
        <taxon>Teratosphaeriaceae</taxon>
        <taxon>Hortaea</taxon>
    </lineage>
</organism>
<feature type="compositionally biased region" description="Low complexity" evidence="5">
    <location>
        <begin position="43"/>
        <end position="67"/>
    </location>
</feature>
<evidence type="ECO:0000256" key="5">
    <source>
        <dbReference type="SAM" id="MobiDB-lite"/>
    </source>
</evidence>
<dbReference type="PROSITE" id="PS50850">
    <property type="entry name" value="MFS"/>
    <property type="match status" value="1"/>
</dbReference>
<evidence type="ECO:0000256" key="2">
    <source>
        <dbReference type="ARBA" id="ARBA00022692"/>
    </source>
</evidence>
<feature type="transmembrane region" description="Helical" evidence="6">
    <location>
        <begin position="389"/>
        <end position="408"/>
    </location>
</feature>
<feature type="transmembrane region" description="Helical" evidence="6">
    <location>
        <begin position="246"/>
        <end position="266"/>
    </location>
</feature>
<feature type="transmembrane region" description="Helical" evidence="6">
    <location>
        <begin position="155"/>
        <end position="175"/>
    </location>
</feature>
<dbReference type="InterPro" id="IPR020846">
    <property type="entry name" value="MFS_dom"/>
</dbReference>
<sequence length="755" mass="80652">MSQRNKNGHDQERVRNEASETTPLIPPAPTTVDASPEARLDEATTNPSSSSSTAGGSGINNAKPNAKPANVDDYGHTLANQTISVARGILCTLALGFLIFLQATNISLITTTQSRIAADLDAFDKTSWFTSAYLIAMSALGPLNGKLSSVFSPRICIFASTIVLAIGSVLSSLAGSFETFVFGRAITGMGASGVFTISIIIVLELTGSKRRGIAIGLLNTGYTIGVAVGATAAGALLPVVGWRALFWIQAPVALAGGLVLLFAIPHDFTAGAKDESGLSTGERLARLDYFGALTLTAAIVLMLYSLSSPREIPIMPIVLSMVVLLTFVMNEIYLAKDPIIPISLMKSRGLLLTCLSTVGYMMARWSVLFYTPTYAIAVRQWSPATAGSILIPTNAGFAAGGLLVGWFHIRRQGSFYVPCLVVYSLFPITMILLAFLSTQHSNPVLYVLIVLAGGAVTGGALNYTLAHLLHLTPKSTHYIATSLVATFRGFAGSFGSAIGGGMFTRTLYTSLHTHFEAEGLHHKERLIRRLLGSPALVGQLTGIDKQVAINGYEDALRMLFLAGAGLAVLMVFVQAGTGWKGPKEESVLEEEREALVQNSGRSAAFHLHILKIIPILVHLITAPTLFRTALNLRNFLLNLIIILDNRALKLRLQHPIHRKVTTTHQRGDLLQILFDPRLRLLELVAEEAHTTVPIPPEALAQRIHKLASLQTDRFLLDGLLLACFGFAGEAECAEAGGVGHAWVHAAVDALDVGGA</sequence>
<feature type="transmembrane region" description="Helical" evidence="6">
    <location>
        <begin position="126"/>
        <end position="143"/>
    </location>
</feature>
<feature type="transmembrane region" description="Helical" evidence="6">
    <location>
        <begin position="555"/>
        <end position="575"/>
    </location>
</feature>
<proteinExistence type="predicted"/>
<dbReference type="PANTHER" id="PTHR23501:SF6">
    <property type="entry name" value="MULTIDRUG TRANSPORTER, PUTATIVE (AFU_ORTHOLOGUE AFUA_3G14560)-RELATED"/>
    <property type="match status" value="1"/>
</dbReference>
<dbReference type="EMBL" id="QWIM01000288">
    <property type="protein sequence ID" value="RMY36648.1"/>
    <property type="molecule type" value="Genomic_DNA"/>
</dbReference>
<evidence type="ECO:0000256" key="4">
    <source>
        <dbReference type="ARBA" id="ARBA00023136"/>
    </source>
</evidence>
<feature type="transmembrane region" description="Helical" evidence="6">
    <location>
        <begin position="444"/>
        <end position="465"/>
    </location>
</feature>
<dbReference type="GO" id="GO:0015174">
    <property type="term" value="F:basic amino acid transmembrane transporter activity"/>
    <property type="evidence" value="ECO:0007669"/>
    <property type="project" value="TreeGrafter"/>
</dbReference>
<comment type="subcellular location">
    <subcellularLocation>
        <location evidence="1">Membrane</location>
        <topology evidence="1">Multi-pass membrane protein</topology>
    </subcellularLocation>
</comment>
<gene>
    <name evidence="8" type="ORF">D0866_03791</name>
</gene>
<dbReference type="Gene3D" id="1.20.1250.20">
    <property type="entry name" value="MFS general substrate transporter like domains"/>
    <property type="match status" value="1"/>
</dbReference>
<feature type="transmembrane region" description="Helical" evidence="6">
    <location>
        <begin position="350"/>
        <end position="369"/>
    </location>
</feature>
<dbReference type="InterPro" id="IPR011701">
    <property type="entry name" value="MFS"/>
</dbReference>
<feature type="transmembrane region" description="Helical" evidence="6">
    <location>
        <begin position="605"/>
        <end position="626"/>
    </location>
</feature>
<keyword evidence="4 6" id="KW-0472">Membrane</keyword>
<dbReference type="GO" id="GO:0000329">
    <property type="term" value="C:fungal-type vacuole membrane"/>
    <property type="evidence" value="ECO:0007669"/>
    <property type="project" value="TreeGrafter"/>
</dbReference>
<feature type="transmembrane region" description="Helical" evidence="6">
    <location>
        <begin position="85"/>
        <end position="106"/>
    </location>
</feature>
<evidence type="ECO:0000256" key="1">
    <source>
        <dbReference type="ARBA" id="ARBA00004141"/>
    </source>
</evidence>
<evidence type="ECO:0000256" key="3">
    <source>
        <dbReference type="ARBA" id="ARBA00022989"/>
    </source>
</evidence>
<accession>A0A3M7BAG3</accession>
<dbReference type="InterPro" id="IPR036259">
    <property type="entry name" value="MFS_trans_sf"/>
</dbReference>
<comment type="caution">
    <text evidence="8">The sequence shown here is derived from an EMBL/GenBank/DDBJ whole genome shotgun (WGS) entry which is preliminary data.</text>
</comment>
<dbReference type="SUPFAM" id="SSF103473">
    <property type="entry name" value="MFS general substrate transporter"/>
    <property type="match status" value="1"/>
</dbReference>
<evidence type="ECO:0000313" key="8">
    <source>
        <dbReference type="EMBL" id="RMY36648.1"/>
    </source>
</evidence>
<feature type="transmembrane region" description="Helical" evidence="6">
    <location>
        <begin position="287"/>
        <end position="306"/>
    </location>
</feature>
<feature type="domain" description="Major facilitator superfamily (MFS) profile" evidence="7">
    <location>
        <begin position="91"/>
        <end position="582"/>
    </location>
</feature>
<feature type="transmembrane region" description="Helical" evidence="6">
    <location>
        <begin position="312"/>
        <end position="329"/>
    </location>
</feature>